<dbReference type="AlphaFoldDB" id="A0A0F9CHP0"/>
<reference evidence="1" key="1">
    <citation type="journal article" date="2015" name="Nature">
        <title>Complex archaea that bridge the gap between prokaryotes and eukaryotes.</title>
        <authorList>
            <person name="Spang A."/>
            <person name="Saw J.H."/>
            <person name="Jorgensen S.L."/>
            <person name="Zaremba-Niedzwiedzka K."/>
            <person name="Martijn J."/>
            <person name="Lind A.E."/>
            <person name="van Eijk R."/>
            <person name="Schleper C."/>
            <person name="Guy L."/>
            <person name="Ettema T.J."/>
        </authorList>
    </citation>
    <scope>NUCLEOTIDE SEQUENCE</scope>
</reference>
<protein>
    <submittedName>
        <fullName evidence="1">Uncharacterized protein</fullName>
    </submittedName>
</protein>
<feature type="non-terminal residue" evidence="1">
    <location>
        <position position="1"/>
    </location>
</feature>
<sequence length="30" mass="3480">AYERSFKQSPLVSGEERKFSVESVIHRAEL</sequence>
<name>A0A0F9CHP0_9ZZZZ</name>
<gene>
    <name evidence="1" type="ORF">LCGC14_2664990</name>
</gene>
<organism evidence="1">
    <name type="scientific">marine sediment metagenome</name>
    <dbReference type="NCBI Taxonomy" id="412755"/>
    <lineage>
        <taxon>unclassified sequences</taxon>
        <taxon>metagenomes</taxon>
        <taxon>ecological metagenomes</taxon>
    </lineage>
</organism>
<evidence type="ECO:0000313" key="1">
    <source>
        <dbReference type="EMBL" id="KKK96216.1"/>
    </source>
</evidence>
<dbReference type="EMBL" id="LAZR01046577">
    <property type="protein sequence ID" value="KKK96216.1"/>
    <property type="molecule type" value="Genomic_DNA"/>
</dbReference>
<proteinExistence type="predicted"/>
<comment type="caution">
    <text evidence="1">The sequence shown here is derived from an EMBL/GenBank/DDBJ whole genome shotgun (WGS) entry which is preliminary data.</text>
</comment>
<accession>A0A0F9CHP0</accession>